<dbReference type="Pfam" id="PF12796">
    <property type="entry name" value="Ank_2"/>
    <property type="match status" value="1"/>
</dbReference>
<evidence type="ECO:0000256" key="3">
    <source>
        <dbReference type="ARBA" id="ARBA00023043"/>
    </source>
</evidence>
<evidence type="ECO:0000256" key="2">
    <source>
        <dbReference type="ARBA" id="ARBA00022737"/>
    </source>
</evidence>
<reference evidence="7 8" key="1">
    <citation type="submission" date="2020-02" db="EMBL/GenBank/DDBJ databases">
        <authorList>
            <person name="Ferguson B K."/>
        </authorList>
    </citation>
    <scope>NUCLEOTIDE SEQUENCE [LARGE SCALE GENOMIC DNA]</scope>
</reference>
<dbReference type="InterPro" id="IPR035984">
    <property type="entry name" value="Acyl-CoA-binding_sf"/>
</dbReference>
<dbReference type="Pfam" id="PF00887">
    <property type="entry name" value="ACBP"/>
    <property type="match status" value="1"/>
</dbReference>
<name>A0A6H5GKH8_9HEMI</name>
<feature type="repeat" description="ANK" evidence="5">
    <location>
        <begin position="184"/>
        <end position="216"/>
    </location>
</feature>
<dbReference type="PANTHER" id="PTHR24119:SF0">
    <property type="entry name" value="ACYL-COA-BINDING DOMAIN-CONTAINING PROTEIN 6"/>
    <property type="match status" value="1"/>
</dbReference>
<keyword evidence="3 5" id="KW-0040">ANK repeat</keyword>
<evidence type="ECO:0000313" key="8">
    <source>
        <dbReference type="Proteomes" id="UP000479000"/>
    </source>
</evidence>
<dbReference type="Proteomes" id="UP000479000">
    <property type="component" value="Unassembled WGS sequence"/>
</dbReference>
<dbReference type="PROSITE" id="PS00880">
    <property type="entry name" value="ACB_1"/>
    <property type="match status" value="1"/>
</dbReference>
<dbReference type="OrthoDB" id="10254927at2759"/>
<dbReference type="Gene3D" id="1.25.40.20">
    <property type="entry name" value="Ankyrin repeat-containing domain"/>
    <property type="match status" value="1"/>
</dbReference>
<dbReference type="InterPro" id="IPR022408">
    <property type="entry name" value="Acyl-CoA-binding_prot_CS"/>
</dbReference>
<dbReference type="Gene3D" id="1.20.80.10">
    <property type="match status" value="1"/>
</dbReference>
<accession>A0A6H5GKH8</accession>
<organism evidence="7 8">
    <name type="scientific">Nesidiocoris tenuis</name>
    <dbReference type="NCBI Taxonomy" id="355587"/>
    <lineage>
        <taxon>Eukaryota</taxon>
        <taxon>Metazoa</taxon>
        <taxon>Ecdysozoa</taxon>
        <taxon>Arthropoda</taxon>
        <taxon>Hexapoda</taxon>
        <taxon>Insecta</taxon>
        <taxon>Pterygota</taxon>
        <taxon>Neoptera</taxon>
        <taxon>Paraneoptera</taxon>
        <taxon>Hemiptera</taxon>
        <taxon>Heteroptera</taxon>
        <taxon>Panheteroptera</taxon>
        <taxon>Cimicomorpha</taxon>
        <taxon>Miridae</taxon>
        <taxon>Dicyphina</taxon>
        <taxon>Nesidiocoris</taxon>
    </lineage>
</organism>
<feature type="repeat" description="ANK" evidence="5">
    <location>
        <begin position="151"/>
        <end position="183"/>
    </location>
</feature>
<dbReference type="PROSITE" id="PS50088">
    <property type="entry name" value="ANK_REPEAT"/>
    <property type="match status" value="2"/>
</dbReference>
<dbReference type="SUPFAM" id="SSF48403">
    <property type="entry name" value="Ankyrin repeat"/>
    <property type="match status" value="1"/>
</dbReference>
<dbReference type="PROSITE" id="PS51228">
    <property type="entry name" value="ACB_2"/>
    <property type="match status" value="1"/>
</dbReference>
<keyword evidence="8" id="KW-1185">Reference proteome</keyword>
<dbReference type="PANTHER" id="PTHR24119">
    <property type="entry name" value="ACYL-COA-BINDING DOMAIN-CONTAINING PROTEIN 6"/>
    <property type="match status" value="1"/>
</dbReference>
<dbReference type="PRINTS" id="PR00689">
    <property type="entry name" value="ACOABINDINGP"/>
</dbReference>
<dbReference type="InterPro" id="IPR002110">
    <property type="entry name" value="Ankyrin_rpt"/>
</dbReference>
<dbReference type="PROSITE" id="PS50297">
    <property type="entry name" value="ANK_REP_REGION"/>
    <property type="match status" value="2"/>
</dbReference>
<sequence length="241" mass="26540">MENVDEELKARFASAASYLPSIVPSLTPEDLLKFYGLYKQATLGNCFTPKPNWYQFESKQKWESWNSLQNMAREDAINGYIDLMTSIAPDWEKDVDGGSATSGWVSVSTMADSDSEVDEVDKDVFDHVKDGNLEKVISYDGDVNIVDEEDDGMGLLHWAADRGNVDMVKCLLDKGVNINMQDGQGQTALHYACSCGHFDVVQLLLSNKADVHVTCSEGFVPGDLADGDDIKKLLNSANDVP</sequence>
<evidence type="ECO:0000313" key="7">
    <source>
        <dbReference type="EMBL" id="CAB0003519.1"/>
    </source>
</evidence>
<protein>
    <recommendedName>
        <fullName evidence="1">Acyl-CoA-binding domain-containing protein 6</fullName>
    </recommendedName>
</protein>
<evidence type="ECO:0000259" key="6">
    <source>
        <dbReference type="PROSITE" id="PS51228"/>
    </source>
</evidence>
<evidence type="ECO:0000256" key="4">
    <source>
        <dbReference type="ARBA" id="ARBA00023121"/>
    </source>
</evidence>
<keyword evidence="2" id="KW-0677">Repeat</keyword>
<gene>
    <name evidence="7" type="ORF">NTEN_LOCUS9042</name>
</gene>
<keyword evidence="4" id="KW-0446">Lipid-binding</keyword>
<evidence type="ECO:0000256" key="5">
    <source>
        <dbReference type="PROSITE-ProRule" id="PRU00023"/>
    </source>
</evidence>
<dbReference type="SUPFAM" id="SSF47027">
    <property type="entry name" value="Acyl-CoA binding protein"/>
    <property type="match status" value="1"/>
</dbReference>
<dbReference type="AlphaFoldDB" id="A0A6H5GKH8"/>
<dbReference type="GO" id="GO:0000062">
    <property type="term" value="F:fatty-acyl-CoA binding"/>
    <property type="evidence" value="ECO:0007669"/>
    <property type="project" value="InterPro"/>
</dbReference>
<dbReference type="InterPro" id="IPR014352">
    <property type="entry name" value="FERM/acyl-CoA-bd_prot_sf"/>
</dbReference>
<dbReference type="InterPro" id="IPR036770">
    <property type="entry name" value="Ankyrin_rpt-contain_sf"/>
</dbReference>
<dbReference type="InterPro" id="IPR000582">
    <property type="entry name" value="Acyl-CoA-binding_protein"/>
</dbReference>
<feature type="domain" description="ACB" evidence="6">
    <location>
        <begin position="8"/>
        <end position="93"/>
    </location>
</feature>
<dbReference type="EMBL" id="CADCXU010013520">
    <property type="protein sequence ID" value="CAB0003519.1"/>
    <property type="molecule type" value="Genomic_DNA"/>
</dbReference>
<evidence type="ECO:0000256" key="1">
    <source>
        <dbReference type="ARBA" id="ARBA00018419"/>
    </source>
</evidence>
<dbReference type="SMART" id="SM00248">
    <property type="entry name" value="ANK"/>
    <property type="match status" value="2"/>
</dbReference>
<proteinExistence type="predicted"/>